<dbReference type="Proteomes" id="UP001163324">
    <property type="component" value="Chromosome 3"/>
</dbReference>
<sequence>MLSLLSRFSASRASRPTRGWSTVYDPTYTLVYNPKRFKRYEAFDASADQDALDEARAWYQNFDKSQLPRGNTTYARSSGAGGQHVNKTESKAITVYSMRELLSKLPKELHQPMRASRYYTANSDSLTFHAQTHRSRAMNQEENEKKLVDEVLRIYRENVPAKTSDEKKKKHKEAYAPAPISKRPHQRRVMITLEIVPRSSTQSAYKAKSSPVQRSKLAKAPCSDRPRHLLRHHEKYDSKDELSLNSHRTCTEYK</sequence>
<dbReference type="EMBL" id="CM047942">
    <property type="protein sequence ID" value="KAI9901215.1"/>
    <property type="molecule type" value="Genomic_DNA"/>
</dbReference>
<comment type="caution">
    <text evidence="1">The sequence shown here is derived from an EMBL/GenBank/DDBJ whole genome shotgun (WGS) entry which is preliminary data.</text>
</comment>
<gene>
    <name evidence="1" type="ORF">N3K66_003032</name>
</gene>
<organism evidence="1 2">
    <name type="scientific">Trichothecium roseum</name>
    <dbReference type="NCBI Taxonomy" id="47278"/>
    <lineage>
        <taxon>Eukaryota</taxon>
        <taxon>Fungi</taxon>
        <taxon>Dikarya</taxon>
        <taxon>Ascomycota</taxon>
        <taxon>Pezizomycotina</taxon>
        <taxon>Sordariomycetes</taxon>
        <taxon>Hypocreomycetidae</taxon>
        <taxon>Hypocreales</taxon>
        <taxon>Hypocreales incertae sedis</taxon>
        <taxon>Trichothecium</taxon>
    </lineage>
</organism>
<proteinExistence type="predicted"/>
<keyword evidence="2" id="KW-1185">Reference proteome</keyword>
<evidence type="ECO:0000313" key="2">
    <source>
        <dbReference type="Proteomes" id="UP001163324"/>
    </source>
</evidence>
<reference evidence="1" key="1">
    <citation type="submission" date="2022-10" db="EMBL/GenBank/DDBJ databases">
        <title>Complete Genome of Trichothecium roseum strain YXFP-22015, a Plant Pathogen Isolated from Citrus.</title>
        <authorList>
            <person name="Wang Y."/>
            <person name="Zhu L."/>
        </authorList>
    </citation>
    <scope>NUCLEOTIDE SEQUENCE</scope>
    <source>
        <strain evidence="1">YXFP-22015</strain>
    </source>
</reference>
<name>A0ACC0V4A0_9HYPO</name>
<protein>
    <submittedName>
        <fullName evidence="1">Uncharacterized protein</fullName>
    </submittedName>
</protein>
<evidence type="ECO:0000313" key="1">
    <source>
        <dbReference type="EMBL" id="KAI9901215.1"/>
    </source>
</evidence>
<accession>A0ACC0V4A0</accession>